<dbReference type="InterPro" id="IPR013046">
    <property type="entry name" value="GpV/Gp45"/>
</dbReference>
<feature type="domain" description="Gp5/Type VI secretion system Vgr protein OB-fold" evidence="1">
    <location>
        <begin position="16"/>
        <end position="84"/>
    </location>
</feature>
<dbReference type="RefSeq" id="WP_006390744.1">
    <property type="nucleotide sequence ID" value="NZ_GL982453.1"/>
</dbReference>
<dbReference type="Pfam" id="PF18715">
    <property type="entry name" value="Phage_spike"/>
    <property type="match status" value="1"/>
</dbReference>
<dbReference type="InterPro" id="IPR006531">
    <property type="entry name" value="Gp5/Vgr_OB"/>
</dbReference>
<accession>F7SVK0</accession>
<dbReference type="InterPro" id="IPR037026">
    <property type="entry name" value="Vgr_OB-fold_dom_sf"/>
</dbReference>
<name>F7SVK0_9BURK</name>
<proteinExistence type="predicted"/>
<dbReference type="HOGENOM" id="CLU_088884_2_0_4"/>
<gene>
    <name evidence="3" type="ORF">AXXA_03474</name>
</gene>
<dbReference type="Gene3D" id="2.40.50.230">
    <property type="entry name" value="Gp5 N-terminal domain"/>
    <property type="match status" value="1"/>
</dbReference>
<feature type="domain" description="Phage spike trimer" evidence="2">
    <location>
        <begin position="122"/>
        <end position="185"/>
    </location>
</feature>
<comment type="caution">
    <text evidence="3">The sequence shown here is derived from an EMBL/GenBank/DDBJ whole genome shotgun (WGS) entry which is preliminary data.</text>
</comment>
<dbReference type="AlphaFoldDB" id="F7SVK0"/>
<dbReference type="Proteomes" id="UP000004853">
    <property type="component" value="Unassembled WGS sequence"/>
</dbReference>
<dbReference type="eggNOG" id="COG4540">
    <property type="taxonomic scope" value="Bacteria"/>
</dbReference>
<protein>
    <submittedName>
        <fullName evidence="3">Bacteriophage p2 baseplate assembly protein gpv</fullName>
    </submittedName>
</protein>
<dbReference type="Gene3D" id="6.20.150.10">
    <property type="match status" value="1"/>
</dbReference>
<evidence type="ECO:0000259" key="2">
    <source>
        <dbReference type="Pfam" id="PF18715"/>
    </source>
</evidence>
<sequence length="210" mass="21702">MHEIAELFRLISNLIRIGTVFAVDLASQPARVRVASGDLQSNWLPWLELRAGTTTTWNPPTIGEQVVLLCPDGDPAAGVVLMGLNSDAIPAPSASAAEHVTLYPDGARIVYDHEAGQLTAEGIKTATVTASDSATLKCPEITLDGNVTVTGLFTYQAGMSGKDGKGNNTVITGDLRHTDGALSSNGVVLHTHTHGGVLQGGARTQGPGAG</sequence>
<evidence type="ECO:0000259" key="1">
    <source>
        <dbReference type="Pfam" id="PF04717"/>
    </source>
</evidence>
<evidence type="ECO:0000313" key="3">
    <source>
        <dbReference type="EMBL" id="EGP47931.1"/>
    </source>
</evidence>
<dbReference type="Pfam" id="PF18946">
    <property type="entry name" value="Apex"/>
    <property type="match status" value="1"/>
</dbReference>
<dbReference type="InterPro" id="IPR044033">
    <property type="entry name" value="GpV-like_apex"/>
</dbReference>
<reference evidence="3 4" key="1">
    <citation type="submission" date="2011-06" db="EMBL/GenBank/DDBJ databases">
        <authorList>
            <person name="Bador J."/>
            <person name="Amoureux L."/>
            <person name="Neuwirth C."/>
        </authorList>
    </citation>
    <scope>NUCLEOTIDE SEQUENCE [LARGE SCALE GENOMIC DNA]</scope>
    <source>
        <strain evidence="3 4">AXX-A</strain>
    </source>
</reference>
<evidence type="ECO:0000313" key="4">
    <source>
        <dbReference type="Proteomes" id="UP000004853"/>
    </source>
</evidence>
<dbReference type="InterPro" id="IPR040629">
    <property type="entry name" value="Phage_spike"/>
</dbReference>
<organism evidence="3 4">
    <name type="scientific">Achromobacter insuavis AXX-A</name>
    <dbReference type="NCBI Taxonomy" id="1003200"/>
    <lineage>
        <taxon>Bacteria</taxon>
        <taxon>Pseudomonadati</taxon>
        <taxon>Pseudomonadota</taxon>
        <taxon>Betaproteobacteria</taxon>
        <taxon>Burkholderiales</taxon>
        <taxon>Alcaligenaceae</taxon>
        <taxon>Achromobacter</taxon>
    </lineage>
</organism>
<dbReference type="Pfam" id="PF04717">
    <property type="entry name" value="Phage_base_V"/>
    <property type="match status" value="1"/>
</dbReference>
<dbReference type="EMBL" id="AFRQ01000027">
    <property type="protein sequence ID" value="EGP47931.1"/>
    <property type="molecule type" value="Genomic_DNA"/>
</dbReference>
<dbReference type="PATRIC" id="fig|1003200.3.peg.668"/>
<dbReference type="NCBIfam" id="TIGR01644">
    <property type="entry name" value="phage_P2_V"/>
    <property type="match status" value="1"/>
</dbReference>